<dbReference type="EMBL" id="DTDJ01000043">
    <property type="protein sequence ID" value="HGL17966.1"/>
    <property type="molecule type" value="Genomic_DNA"/>
</dbReference>
<keyword evidence="1" id="KW-0175">Coiled coil</keyword>
<reference evidence="2" key="1">
    <citation type="journal article" date="2020" name="mSystems">
        <title>Genome- and Community-Level Interaction Insights into Carbon Utilization and Element Cycling Functions of Hydrothermarchaeota in Hydrothermal Sediment.</title>
        <authorList>
            <person name="Zhou Z."/>
            <person name="Liu Y."/>
            <person name="Xu W."/>
            <person name="Pan J."/>
            <person name="Luo Z.H."/>
            <person name="Li M."/>
        </authorList>
    </citation>
    <scope>NUCLEOTIDE SEQUENCE [LARGE SCALE GENOMIC DNA]</scope>
    <source>
        <strain evidence="2">SpSt-34</strain>
        <strain evidence="3">SpSt-69</strain>
    </source>
</reference>
<evidence type="ECO:0000313" key="3">
    <source>
        <dbReference type="EMBL" id="HGL17941.1"/>
    </source>
</evidence>
<evidence type="ECO:0000313" key="2">
    <source>
        <dbReference type="EMBL" id="HEN27500.1"/>
    </source>
</evidence>
<evidence type="ECO:0008006" key="5">
    <source>
        <dbReference type="Google" id="ProtNLM"/>
    </source>
</evidence>
<dbReference type="EMBL" id="DTDJ01000043">
    <property type="protein sequence ID" value="HGL17941.1"/>
    <property type="molecule type" value="Genomic_DNA"/>
</dbReference>
<proteinExistence type="predicted"/>
<gene>
    <name evidence="2" type="ORF">ENQ77_02305</name>
    <name evidence="3" type="ORF">ENU66_06415</name>
    <name evidence="4" type="ORF">ENU66_06550</name>
</gene>
<accession>A0A7C2K3D3</accession>
<dbReference type="AlphaFoldDB" id="A0A7C2K3D3"/>
<organism evidence="2">
    <name type="scientific">candidate division WOR-3 bacterium</name>
    <dbReference type="NCBI Taxonomy" id="2052148"/>
    <lineage>
        <taxon>Bacteria</taxon>
        <taxon>Bacteria division WOR-3</taxon>
    </lineage>
</organism>
<evidence type="ECO:0000256" key="1">
    <source>
        <dbReference type="SAM" id="Coils"/>
    </source>
</evidence>
<evidence type="ECO:0000313" key="4">
    <source>
        <dbReference type="EMBL" id="HGL17966.1"/>
    </source>
</evidence>
<protein>
    <recommendedName>
        <fullName evidence="5">ACT domain-containing protein</fullName>
    </recommendedName>
</protein>
<dbReference type="EMBL" id="DSOL01000064">
    <property type="protein sequence ID" value="HEN27500.1"/>
    <property type="molecule type" value="Genomic_DNA"/>
</dbReference>
<name>A0A7C2K3D3_UNCW3</name>
<comment type="caution">
    <text evidence="2">The sequence shown here is derived from an EMBL/GenBank/DDBJ whole genome shotgun (WGS) entry which is preliminary data.</text>
</comment>
<sequence length="572" mass="66465">MVDVLCKLEDDDLRFQSEFLEKLSRIEEKVIANFDIIYHEGNYIARIYLGASDWPGLGETVIGIVHEKGYNIAFVYGVVSTDGKYAFIALKIPFTPDKLNDVRFHLQEITEELKNLAQEGDQIKARLVTTGIEKLEILEKIKTSLKDIAFPEEFEEISKPGGELEKFVFSRSLAYLRERSPKVLAEIILVGHRFIKKLREVGMGVEVYIKNIQTEREELTGLTVGGFQKDISMDEVFDLIKEIFPDFQRKFDKEFITDDGICIIRLEFTVNNRPLTPEEQKKLEQHLKTNLKQGKIRIPLNIKFGGEIFGRALVPKMVDEALTSHIPQVAIIPIEQDKSTVTFRLAIVDSDPAKFDTLIKNIAKSDGFVLMSFRPPSKIRNEYVLFLTVRGLVSFFRSDVELFEKLKELIRESIGNFRDFDEGLRTIDRKNLDKIYQLISKSNIPDELVRAFYFSIDDFIRTTLKPEKIAEDIRFVSNCIQEHLETETKKLFVKDEKNSFTIVVVYQPEEKIFDRIFPIVEKYEPILVRFEIYGLNVTFMEVNKRNIKEESIVEILENIKREVYHENYHIGN</sequence>
<feature type="coiled-coil region" evidence="1">
    <location>
        <begin position="99"/>
        <end position="126"/>
    </location>
</feature>